<name>A0A816ZPJ1_9BILA</name>
<sequence>MPQKPRARPWSASRKRRRNNRRASLNADSKPFEIVSNQYPLSPKSDILVSSGIDLRTTKEKIESLENGMKERKDDSTPEENLNDLVLIQLYTSLEYGVMSIENAAAYVSLSKFYLNEKHFLPQAKEHIVKAHQIIERLNIIPNGEHLNNNLLAFEIYFLLIKCSVQAKQCLSQRDVKIKNNKHIKSIDTTHIDHDLSILEEYLEKLEHLMDSKNYSTKHMDYLLIKFEIAVNNLKEFDLHITNLIKTIIESIDTYSSDDKIKKKINIYLRAGFYFINFDGKIKEGLNYYKEAVELAEQQEQENPSDMHKRQLANANFQWAKAKVKVDSLGDSTEQKFKRAIELYKQANEENDRDILKVFDELATYYTKTENFQDALNVLCESLPDKKRLFGDFSDEVIQTESRIGAIYLRECEYIKAAEHLKECFDLQEFAYGPKDPRTSQTRDALEILKKDPQVSRMFFSRTQDGIRKDRPAFKLTNRVSHEKGDHELLLTVTKKPPIYSKN</sequence>
<proteinExistence type="predicted"/>
<dbReference type="AlphaFoldDB" id="A0A816ZPJ1"/>
<gene>
    <name evidence="2" type="ORF">MBJ925_LOCUS36576</name>
</gene>
<accession>A0A816ZPJ1</accession>
<dbReference type="Gene3D" id="1.25.40.10">
    <property type="entry name" value="Tetratricopeptide repeat domain"/>
    <property type="match status" value="1"/>
</dbReference>
<organism evidence="2 3">
    <name type="scientific">Rotaria magnacalcarata</name>
    <dbReference type="NCBI Taxonomy" id="392030"/>
    <lineage>
        <taxon>Eukaryota</taxon>
        <taxon>Metazoa</taxon>
        <taxon>Spiralia</taxon>
        <taxon>Gnathifera</taxon>
        <taxon>Rotifera</taxon>
        <taxon>Eurotatoria</taxon>
        <taxon>Bdelloidea</taxon>
        <taxon>Philodinida</taxon>
        <taxon>Philodinidae</taxon>
        <taxon>Rotaria</taxon>
    </lineage>
</organism>
<evidence type="ECO:0000256" key="1">
    <source>
        <dbReference type="SAM" id="MobiDB-lite"/>
    </source>
</evidence>
<dbReference type="InterPro" id="IPR042621">
    <property type="entry name" value="TTC23/TTC23L"/>
</dbReference>
<dbReference type="InterPro" id="IPR011990">
    <property type="entry name" value="TPR-like_helical_dom_sf"/>
</dbReference>
<protein>
    <submittedName>
        <fullName evidence="2">Uncharacterized protein</fullName>
    </submittedName>
</protein>
<dbReference type="Proteomes" id="UP000663824">
    <property type="component" value="Unassembled WGS sequence"/>
</dbReference>
<dbReference type="EMBL" id="CAJNRE010020228">
    <property type="protein sequence ID" value="CAF2224906.1"/>
    <property type="molecule type" value="Genomic_DNA"/>
</dbReference>
<reference evidence="2" key="1">
    <citation type="submission" date="2021-02" db="EMBL/GenBank/DDBJ databases">
        <authorList>
            <person name="Nowell W R."/>
        </authorList>
    </citation>
    <scope>NUCLEOTIDE SEQUENCE</scope>
</reference>
<evidence type="ECO:0000313" key="3">
    <source>
        <dbReference type="Proteomes" id="UP000663824"/>
    </source>
</evidence>
<dbReference type="PANTHER" id="PTHR14485">
    <property type="entry name" value="TETRATRICOPEPTIDE REPEAT PROTEIN 23"/>
    <property type="match status" value="1"/>
</dbReference>
<dbReference type="PANTHER" id="PTHR14485:SF2">
    <property type="entry name" value="FUNGAL STAND N-TERMINAL GOODBYE DOMAIN-CONTAINING PROTEIN"/>
    <property type="match status" value="1"/>
</dbReference>
<feature type="region of interest" description="Disordered" evidence="1">
    <location>
        <begin position="1"/>
        <end position="29"/>
    </location>
</feature>
<dbReference type="SUPFAM" id="SSF48452">
    <property type="entry name" value="TPR-like"/>
    <property type="match status" value="1"/>
</dbReference>
<evidence type="ECO:0000313" key="2">
    <source>
        <dbReference type="EMBL" id="CAF2224906.1"/>
    </source>
</evidence>
<comment type="caution">
    <text evidence="2">The sequence shown here is derived from an EMBL/GenBank/DDBJ whole genome shotgun (WGS) entry which is preliminary data.</text>
</comment>